<organism evidence="3">
    <name type="scientific">Angiostrongylus costaricensis</name>
    <name type="common">Nematode worm</name>
    <dbReference type="NCBI Taxonomy" id="334426"/>
    <lineage>
        <taxon>Eukaryota</taxon>
        <taxon>Metazoa</taxon>
        <taxon>Ecdysozoa</taxon>
        <taxon>Nematoda</taxon>
        <taxon>Chromadorea</taxon>
        <taxon>Rhabditida</taxon>
        <taxon>Rhabditina</taxon>
        <taxon>Rhabditomorpha</taxon>
        <taxon>Strongyloidea</taxon>
        <taxon>Metastrongylidae</taxon>
        <taxon>Angiostrongylus</taxon>
    </lineage>
</organism>
<dbReference type="Proteomes" id="UP000267027">
    <property type="component" value="Unassembled WGS sequence"/>
</dbReference>
<evidence type="ECO:0000313" key="3">
    <source>
        <dbReference type="WBParaSite" id="ACOC_0000006501-mRNA-1"/>
    </source>
</evidence>
<dbReference type="AlphaFoldDB" id="A0A0R3P9H9"/>
<keyword evidence="2" id="KW-1185">Reference proteome</keyword>
<dbReference type="WBParaSite" id="ACOC_0000006501-mRNA-1">
    <property type="protein sequence ID" value="ACOC_0000006501-mRNA-1"/>
    <property type="gene ID" value="ACOC_0000006501"/>
</dbReference>
<proteinExistence type="predicted"/>
<dbReference type="EMBL" id="UYYA01000004">
    <property type="protein sequence ID" value="VDM51651.1"/>
    <property type="molecule type" value="Genomic_DNA"/>
</dbReference>
<protein>
    <submittedName>
        <fullName evidence="3">COesterase domain-containing protein</fullName>
    </submittedName>
</protein>
<sequence>MARRRRRHLFNTIFDTRKELFPGTSDSRGVGDVGVLVNTILAMNMDSFEQLTTRTEGLPLKRCGPLPALTIFGFHAPPSNYGEDEVEAFYMDLYRFYTEDDKFSRLPLDI</sequence>
<name>A0A0R3P9H9_ANGCS</name>
<reference evidence="3" key="1">
    <citation type="submission" date="2017-02" db="UniProtKB">
        <authorList>
            <consortium name="WormBaseParasite"/>
        </authorList>
    </citation>
    <scope>IDENTIFICATION</scope>
</reference>
<reference evidence="1 2" key="2">
    <citation type="submission" date="2018-11" db="EMBL/GenBank/DDBJ databases">
        <authorList>
            <consortium name="Pathogen Informatics"/>
        </authorList>
    </citation>
    <scope>NUCLEOTIDE SEQUENCE [LARGE SCALE GENOMIC DNA]</scope>
    <source>
        <strain evidence="1 2">Costa Rica</strain>
    </source>
</reference>
<evidence type="ECO:0000313" key="1">
    <source>
        <dbReference type="EMBL" id="VDM51651.1"/>
    </source>
</evidence>
<dbReference type="STRING" id="334426.A0A0R3P9H9"/>
<gene>
    <name evidence="1" type="ORF">ACOC_LOCUS66</name>
</gene>
<accession>A0A0R3P9H9</accession>
<evidence type="ECO:0000313" key="2">
    <source>
        <dbReference type="Proteomes" id="UP000267027"/>
    </source>
</evidence>